<keyword evidence="4" id="KW-1185">Reference proteome</keyword>
<dbReference type="EMBL" id="WUMU01000003">
    <property type="protein sequence ID" value="MXN16866.1"/>
    <property type="molecule type" value="Genomic_DNA"/>
</dbReference>
<feature type="compositionally biased region" description="Low complexity" evidence="1">
    <location>
        <begin position="184"/>
        <end position="199"/>
    </location>
</feature>
<sequence>MKIVTKDIPATAVTVAAIVATSLLWSVSATAQTTTTTSNAGSSSASSAQVESSAGAYASGGTGGNSNSNAQIYIDQSTPETITTRQQYTGKYTVRSAPAVQPPSMGSGHPCALASSIGISLIGGGAAGGLGRVDEACLLAQMGQGQAALLMIARRDSEACVALRQVGTIPSNSVCSATERRQAARAQRASAPQVSRQAATPATPRPIASYVRCSRRSDGKILAQRQRGTPYTDAQVADYCRGQIK</sequence>
<protein>
    <submittedName>
        <fullName evidence="3">Uncharacterized protein</fullName>
    </submittedName>
</protein>
<gene>
    <name evidence="3" type="ORF">GR170_03390</name>
</gene>
<reference evidence="3 4" key="1">
    <citation type="submission" date="2019-12" db="EMBL/GenBank/DDBJ databases">
        <authorList>
            <person name="Li M."/>
        </authorList>
    </citation>
    <scope>NUCLEOTIDE SEQUENCE [LARGE SCALE GENOMIC DNA]</scope>
    <source>
        <strain evidence="3 4">GBMRC 2024</strain>
    </source>
</reference>
<keyword evidence="2" id="KW-0732">Signal</keyword>
<evidence type="ECO:0000313" key="3">
    <source>
        <dbReference type="EMBL" id="MXN16866.1"/>
    </source>
</evidence>
<proteinExistence type="predicted"/>
<organism evidence="3 4">
    <name type="scientific">Pseudooceanicola albus</name>
    <dbReference type="NCBI Taxonomy" id="2692189"/>
    <lineage>
        <taxon>Bacteria</taxon>
        <taxon>Pseudomonadati</taxon>
        <taxon>Pseudomonadota</taxon>
        <taxon>Alphaproteobacteria</taxon>
        <taxon>Rhodobacterales</taxon>
        <taxon>Paracoccaceae</taxon>
        <taxon>Pseudooceanicola</taxon>
    </lineage>
</organism>
<evidence type="ECO:0000256" key="1">
    <source>
        <dbReference type="SAM" id="MobiDB-lite"/>
    </source>
</evidence>
<dbReference type="AlphaFoldDB" id="A0A6L7G087"/>
<name>A0A6L7G087_9RHOB</name>
<dbReference type="Proteomes" id="UP000477911">
    <property type="component" value="Unassembled WGS sequence"/>
</dbReference>
<feature type="region of interest" description="Disordered" evidence="1">
    <location>
        <begin position="181"/>
        <end position="207"/>
    </location>
</feature>
<evidence type="ECO:0000313" key="4">
    <source>
        <dbReference type="Proteomes" id="UP000477911"/>
    </source>
</evidence>
<feature type="signal peptide" evidence="2">
    <location>
        <begin position="1"/>
        <end position="31"/>
    </location>
</feature>
<accession>A0A6L7G087</accession>
<comment type="caution">
    <text evidence="3">The sequence shown here is derived from an EMBL/GenBank/DDBJ whole genome shotgun (WGS) entry which is preliminary data.</text>
</comment>
<evidence type="ECO:0000256" key="2">
    <source>
        <dbReference type="SAM" id="SignalP"/>
    </source>
</evidence>
<feature type="chain" id="PRO_5027000790" evidence="2">
    <location>
        <begin position="32"/>
        <end position="245"/>
    </location>
</feature>